<dbReference type="InterPro" id="IPR005828">
    <property type="entry name" value="MFS_sugar_transport-like"/>
</dbReference>
<dbReference type="GeneID" id="25286568"/>
<proteinExistence type="predicted"/>
<feature type="transmembrane region" description="Helical" evidence="5">
    <location>
        <begin position="31"/>
        <end position="52"/>
    </location>
</feature>
<dbReference type="InterPro" id="IPR020846">
    <property type="entry name" value="MFS_dom"/>
</dbReference>
<dbReference type="Proteomes" id="UP000027920">
    <property type="component" value="Unassembled WGS sequence"/>
</dbReference>
<dbReference type="SUPFAM" id="SSF103473">
    <property type="entry name" value="MFS general substrate transporter"/>
    <property type="match status" value="1"/>
</dbReference>
<comment type="subcellular location">
    <subcellularLocation>
        <location evidence="1">Membrane</location>
        <topology evidence="1">Multi-pass membrane protein</topology>
    </subcellularLocation>
</comment>
<dbReference type="Gene3D" id="1.20.1250.20">
    <property type="entry name" value="MFS general substrate transporter like domains"/>
    <property type="match status" value="1"/>
</dbReference>
<keyword evidence="4 5" id="KW-0472">Membrane</keyword>
<dbReference type="InterPro" id="IPR036259">
    <property type="entry name" value="MFS_trans_sf"/>
</dbReference>
<dbReference type="GO" id="GO:0016020">
    <property type="term" value="C:membrane"/>
    <property type="evidence" value="ECO:0007669"/>
    <property type="project" value="UniProtKB-SubCell"/>
</dbReference>
<evidence type="ECO:0000256" key="3">
    <source>
        <dbReference type="ARBA" id="ARBA00022989"/>
    </source>
</evidence>
<comment type="caution">
    <text evidence="7">The sequence shown here is derived from an EMBL/GenBank/DDBJ whole genome shotgun (WGS) entry which is preliminary data.</text>
</comment>
<reference evidence="7 8" key="1">
    <citation type="submission" date="2013-03" db="EMBL/GenBank/DDBJ databases">
        <title>The Genome Sequence of Exophiala aquamarina CBS 119918.</title>
        <authorList>
            <consortium name="The Broad Institute Genomics Platform"/>
            <person name="Cuomo C."/>
            <person name="de Hoog S."/>
            <person name="Gorbushina A."/>
            <person name="Walker B."/>
            <person name="Young S.K."/>
            <person name="Zeng Q."/>
            <person name="Gargeya S."/>
            <person name="Fitzgerald M."/>
            <person name="Haas B."/>
            <person name="Abouelleil A."/>
            <person name="Allen A.W."/>
            <person name="Alvarado L."/>
            <person name="Arachchi H.M."/>
            <person name="Berlin A.M."/>
            <person name="Chapman S.B."/>
            <person name="Gainer-Dewar J."/>
            <person name="Goldberg J."/>
            <person name="Griggs A."/>
            <person name="Gujja S."/>
            <person name="Hansen M."/>
            <person name="Howarth C."/>
            <person name="Imamovic A."/>
            <person name="Ireland A."/>
            <person name="Larimer J."/>
            <person name="McCowan C."/>
            <person name="Murphy C."/>
            <person name="Pearson M."/>
            <person name="Poon T.W."/>
            <person name="Priest M."/>
            <person name="Roberts A."/>
            <person name="Saif S."/>
            <person name="Shea T."/>
            <person name="Sisk P."/>
            <person name="Sykes S."/>
            <person name="Wortman J."/>
            <person name="Nusbaum C."/>
            <person name="Birren B."/>
        </authorList>
    </citation>
    <scope>NUCLEOTIDE SEQUENCE [LARGE SCALE GENOMIC DNA]</scope>
    <source>
        <strain evidence="7 8">CBS 119918</strain>
    </source>
</reference>
<feature type="domain" description="Major facilitator superfamily (MFS) profile" evidence="6">
    <location>
        <begin position="9"/>
        <end position="152"/>
    </location>
</feature>
<organism evidence="7 8">
    <name type="scientific">Exophiala aquamarina CBS 119918</name>
    <dbReference type="NCBI Taxonomy" id="1182545"/>
    <lineage>
        <taxon>Eukaryota</taxon>
        <taxon>Fungi</taxon>
        <taxon>Dikarya</taxon>
        <taxon>Ascomycota</taxon>
        <taxon>Pezizomycotina</taxon>
        <taxon>Eurotiomycetes</taxon>
        <taxon>Chaetothyriomycetidae</taxon>
        <taxon>Chaetothyriales</taxon>
        <taxon>Herpotrichiellaceae</taxon>
        <taxon>Exophiala</taxon>
    </lineage>
</organism>
<evidence type="ECO:0000259" key="6">
    <source>
        <dbReference type="PROSITE" id="PS50850"/>
    </source>
</evidence>
<feature type="transmembrane region" description="Helical" evidence="5">
    <location>
        <begin position="93"/>
        <end position="115"/>
    </location>
</feature>
<dbReference type="VEuPathDB" id="FungiDB:A1O9_11671"/>
<keyword evidence="3 5" id="KW-1133">Transmembrane helix</keyword>
<dbReference type="RefSeq" id="XP_013255020.1">
    <property type="nucleotide sequence ID" value="XM_013399566.1"/>
</dbReference>
<keyword evidence="8" id="KW-1185">Reference proteome</keyword>
<evidence type="ECO:0000313" key="7">
    <source>
        <dbReference type="EMBL" id="KEF52430.1"/>
    </source>
</evidence>
<evidence type="ECO:0000256" key="5">
    <source>
        <dbReference type="SAM" id="Phobius"/>
    </source>
</evidence>
<dbReference type="GO" id="GO:0022857">
    <property type="term" value="F:transmembrane transporter activity"/>
    <property type="evidence" value="ECO:0007669"/>
    <property type="project" value="InterPro"/>
</dbReference>
<dbReference type="OrthoDB" id="10655852at2759"/>
<dbReference type="Pfam" id="PF00083">
    <property type="entry name" value="Sugar_tr"/>
    <property type="match status" value="1"/>
</dbReference>
<keyword evidence="2 5" id="KW-0812">Transmembrane</keyword>
<dbReference type="EMBL" id="AMGV01000018">
    <property type="protein sequence ID" value="KEF52430.1"/>
    <property type="molecule type" value="Genomic_DNA"/>
</dbReference>
<evidence type="ECO:0000256" key="1">
    <source>
        <dbReference type="ARBA" id="ARBA00004141"/>
    </source>
</evidence>
<sequence>MKSSQVVIVVIALASRKHLNAVESTFLPNRTNLVSTIALSLISAFGGLLGFYTPRYIAKGKSYGSITPTQGLGARGVGNLLGMPIAIALGRRVVILVAALVLMIGAILCATGSSFEMHLVARVLLGFAAGQGESVVPMIIQVGGDLDVFGAY</sequence>
<accession>A0A072PA39</accession>
<protein>
    <recommendedName>
        <fullName evidence="6">Major facilitator superfamily (MFS) profile domain-containing protein</fullName>
    </recommendedName>
</protein>
<name>A0A072PA39_9EURO</name>
<gene>
    <name evidence="7" type="ORF">A1O9_11671</name>
</gene>
<evidence type="ECO:0000313" key="8">
    <source>
        <dbReference type="Proteomes" id="UP000027920"/>
    </source>
</evidence>
<evidence type="ECO:0000256" key="4">
    <source>
        <dbReference type="ARBA" id="ARBA00023136"/>
    </source>
</evidence>
<dbReference type="PROSITE" id="PS50850">
    <property type="entry name" value="MFS"/>
    <property type="match status" value="1"/>
</dbReference>
<dbReference type="AlphaFoldDB" id="A0A072PA39"/>
<dbReference type="HOGENOM" id="CLU_1722374_0_0_1"/>
<evidence type="ECO:0000256" key="2">
    <source>
        <dbReference type="ARBA" id="ARBA00022692"/>
    </source>
</evidence>